<dbReference type="InterPro" id="IPR000160">
    <property type="entry name" value="GGDEF_dom"/>
</dbReference>
<dbReference type="PROSITE" id="PS50883">
    <property type="entry name" value="EAL"/>
    <property type="match status" value="1"/>
</dbReference>
<sequence length="850" mass="97290">MENNTKSTTDSGFEMHKEQFARLAGMSECGMMIAKMQAEPEIMYANDGFYKMFQYTPEEFRKCFENRVMGPALPEEKQRMKALMARQVSMGGSIHLEFRAKRKDDSIIWISFRAKREAKPGSMIYYCSCLDISGSKRHLQDVYNAKRELDLIANSIPGGVIKVRLNDFKIMYANDGFFRLAGYSRSEYSMQFHNDTSELVYPEDMDMVSRVIRQAIENRGPLAMEYRIMAKSGEIRWSYINGTRIDDDNGQPVYLCVIVDITARKQAEAELADNNHRSNVITKMLRETIWTYDLDAHVLHRDGDLGGTYSPETILEGQFTDENIRAIIHPDDVEKFIQMRNSWDADAGMHQDIFRVINGNGAYQRMQISTSTEKKKDGEGSVVYGLTRLLLDNEQNAVKAEQVKNSELEITQLAGKLKKIAASARAKTEDTITGLLPYASFLRKAEKILESRREDSHYALICADINEFQSFSHHYGFYVSNRILKAFSDVLLNHLTKDGMCARVDGDYFVVLFQYGTHKELVNAMSAVVRHQQAVEAEEDNIDFGSTVGVYLIQQEDQELLEMLEKADLARRSIKGLRGNHYAIYTEDMEEQLSREDEVVGEIRRAMDEHSVEISYLPRIRGDKDHVIGCKAIPRILMKDGQYFEYTQIMHLMERGAQLEEFSFYLLQEVADNIGAWKAKGNQVIPVSLEMTASQLSTRHAVERIHNIVVEQNKLEPVDFIFEIPERFFADATTAFEVAIRNLTNLGYQVVISRFGADHTAVNSMRRLPVTGIKFHGEYFSEHMINEKDTVIFRKTVEMAKEMGLTVTCGGIHTRLQEEYAKKIGCDVFEGVIYYGAMKNVVFEKCFLSE</sequence>
<dbReference type="PANTHER" id="PTHR44757">
    <property type="entry name" value="DIGUANYLATE CYCLASE DGCP"/>
    <property type="match status" value="1"/>
</dbReference>
<dbReference type="SMART" id="SM00052">
    <property type="entry name" value="EAL"/>
    <property type="match status" value="1"/>
</dbReference>
<dbReference type="Gene3D" id="3.20.20.450">
    <property type="entry name" value="EAL domain"/>
    <property type="match status" value="1"/>
</dbReference>
<feature type="domain" description="EAL" evidence="3">
    <location>
        <begin position="596"/>
        <end position="850"/>
    </location>
</feature>
<accession>A0ABR7N4H8</accession>
<dbReference type="InterPro" id="IPR013655">
    <property type="entry name" value="PAS_fold_3"/>
</dbReference>
<dbReference type="InterPro" id="IPR001633">
    <property type="entry name" value="EAL_dom"/>
</dbReference>
<dbReference type="CDD" id="cd00130">
    <property type="entry name" value="PAS"/>
    <property type="match status" value="2"/>
</dbReference>
<dbReference type="NCBIfam" id="TIGR00229">
    <property type="entry name" value="sensory_box"/>
    <property type="match status" value="1"/>
</dbReference>
<dbReference type="Pfam" id="PF00563">
    <property type="entry name" value="EAL"/>
    <property type="match status" value="1"/>
</dbReference>
<dbReference type="SUPFAM" id="SSF55073">
    <property type="entry name" value="Nucleotide cyclase"/>
    <property type="match status" value="1"/>
</dbReference>
<dbReference type="InterPro" id="IPR043128">
    <property type="entry name" value="Rev_trsase/Diguanyl_cyclase"/>
</dbReference>
<evidence type="ECO:0000259" key="4">
    <source>
        <dbReference type="PROSITE" id="PS50887"/>
    </source>
</evidence>
<dbReference type="Gene3D" id="3.30.70.270">
    <property type="match status" value="1"/>
</dbReference>
<dbReference type="InterPro" id="IPR000014">
    <property type="entry name" value="PAS"/>
</dbReference>
<evidence type="ECO:0000259" key="3">
    <source>
        <dbReference type="PROSITE" id="PS50883"/>
    </source>
</evidence>
<dbReference type="PROSITE" id="PS50113">
    <property type="entry name" value="PAC"/>
    <property type="match status" value="1"/>
</dbReference>
<dbReference type="SUPFAM" id="SSF141868">
    <property type="entry name" value="EAL domain-like"/>
    <property type="match status" value="1"/>
</dbReference>
<keyword evidence="6" id="KW-1185">Reference proteome</keyword>
<dbReference type="InterPro" id="IPR035965">
    <property type="entry name" value="PAS-like_dom_sf"/>
</dbReference>
<dbReference type="NCBIfam" id="TIGR00254">
    <property type="entry name" value="GGDEF"/>
    <property type="match status" value="1"/>
</dbReference>
<dbReference type="PANTHER" id="PTHR44757:SF2">
    <property type="entry name" value="BIOFILM ARCHITECTURE MAINTENANCE PROTEIN MBAA"/>
    <property type="match status" value="1"/>
</dbReference>
<dbReference type="InterPro" id="IPR000700">
    <property type="entry name" value="PAS-assoc_C"/>
</dbReference>
<dbReference type="EMBL" id="JACRSX010000024">
    <property type="protein sequence ID" value="MBC8563520.1"/>
    <property type="molecule type" value="Genomic_DNA"/>
</dbReference>
<dbReference type="Pfam" id="PF00990">
    <property type="entry name" value="GGDEF"/>
    <property type="match status" value="1"/>
</dbReference>
<dbReference type="SMART" id="SM00086">
    <property type="entry name" value="PAC"/>
    <property type="match status" value="2"/>
</dbReference>
<dbReference type="InterPro" id="IPR035919">
    <property type="entry name" value="EAL_sf"/>
</dbReference>
<proteinExistence type="predicted"/>
<gene>
    <name evidence="5" type="ORF">H8704_12965</name>
</gene>
<dbReference type="SMART" id="SM00267">
    <property type="entry name" value="GGDEF"/>
    <property type="match status" value="1"/>
</dbReference>
<dbReference type="InterPro" id="IPR029787">
    <property type="entry name" value="Nucleotide_cyclase"/>
</dbReference>
<dbReference type="CDD" id="cd01948">
    <property type="entry name" value="EAL"/>
    <property type="match status" value="1"/>
</dbReference>
<dbReference type="Proteomes" id="UP000606193">
    <property type="component" value="Unassembled WGS sequence"/>
</dbReference>
<feature type="domain" description="PAS" evidence="1">
    <location>
        <begin position="145"/>
        <end position="219"/>
    </location>
</feature>
<feature type="domain" description="GGDEF" evidence="4">
    <location>
        <begin position="456"/>
        <end position="587"/>
    </location>
</feature>
<comment type="caution">
    <text evidence="5">The sequence shown here is derived from an EMBL/GenBank/DDBJ whole genome shotgun (WGS) entry which is preliminary data.</text>
</comment>
<dbReference type="SUPFAM" id="SSF55785">
    <property type="entry name" value="PYP-like sensor domain (PAS domain)"/>
    <property type="match status" value="3"/>
</dbReference>
<dbReference type="InterPro" id="IPR001610">
    <property type="entry name" value="PAC"/>
</dbReference>
<reference evidence="5 6" key="1">
    <citation type="submission" date="2020-08" db="EMBL/GenBank/DDBJ databases">
        <title>Genome public.</title>
        <authorList>
            <person name="Liu C."/>
            <person name="Sun Q."/>
        </authorList>
    </citation>
    <scope>NUCLEOTIDE SEQUENCE [LARGE SCALE GENOMIC DNA]</scope>
    <source>
        <strain evidence="5 6">NSJ-37</strain>
    </source>
</reference>
<dbReference type="CDD" id="cd01949">
    <property type="entry name" value="GGDEF"/>
    <property type="match status" value="1"/>
</dbReference>
<feature type="domain" description="PAC" evidence="2">
    <location>
        <begin position="222"/>
        <end position="273"/>
    </location>
</feature>
<evidence type="ECO:0000313" key="5">
    <source>
        <dbReference type="EMBL" id="MBC8563520.1"/>
    </source>
</evidence>
<protein>
    <submittedName>
        <fullName evidence="5">EAL domain-containing protein</fullName>
    </submittedName>
</protein>
<evidence type="ECO:0000259" key="2">
    <source>
        <dbReference type="PROSITE" id="PS50113"/>
    </source>
</evidence>
<dbReference type="PROSITE" id="PS50887">
    <property type="entry name" value="GGDEF"/>
    <property type="match status" value="1"/>
</dbReference>
<organism evidence="5 6">
    <name type="scientific">Jutongia huaianensis</name>
    <dbReference type="NCBI Taxonomy" id="2763668"/>
    <lineage>
        <taxon>Bacteria</taxon>
        <taxon>Bacillati</taxon>
        <taxon>Bacillota</taxon>
        <taxon>Clostridia</taxon>
        <taxon>Lachnospirales</taxon>
        <taxon>Lachnospiraceae</taxon>
        <taxon>Jutongia</taxon>
    </lineage>
</organism>
<dbReference type="RefSeq" id="WP_249298541.1">
    <property type="nucleotide sequence ID" value="NZ_JACRSX010000024.1"/>
</dbReference>
<dbReference type="SMART" id="SM00091">
    <property type="entry name" value="PAS"/>
    <property type="match status" value="2"/>
</dbReference>
<dbReference type="PROSITE" id="PS50112">
    <property type="entry name" value="PAS"/>
    <property type="match status" value="1"/>
</dbReference>
<name>A0ABR7N4H8_9FIRM</name>
<dbReference type="Pfam" id="PF08447">
    <property type="entry name" value="PAS_3"/>
    <property type="match status" value="2"/>
</dbReference>
<dbReference type="InterPro" id="IPR052155">
    <property type="entry name" value="Biofilm_reg_signaling"/>
</dbReference>
<evidence type="ECO:0000259" key="1">
    <source>
        <dbReference type="PROSITE" id="PS50112"/>
    </source>
</evidence>
<evidence type="ECO:0000313" key="6">
    <source>
        <dbReference type="Proteomes" id="UP000606193"/>
    </source>
</evidence>
<dbReference type="Gene3D" id="3.30.450.20">
    <property type="entry name" value="PAS domain"/>
    <property type="match status" value="2"/>
</dbReference>